<dbReference type="InParanoid" id="A0A165U802"/>
<dbReference type="EMBL" id="KV425560">
    <property type="protein sequence ID" value="KZT27780.1"/>
    <property type="molecule type" value="Genomic_DNA"/>
</dbReference>
<dbReference type="STRING" id="1314782.A0A165U802"/>
<evidence type="ECO:0008006" key="3">
    <source>
        <dbReference type="Google" id="ProtNLM"/>
    </source>
</evidence>
<dbReference type="InterPro" id="IPR046341">
    <property type="entry name" value="SET_dom_sf"/>
</dbReference>
<dbReference type="Gene3D" id="3.90.1410.10">
    <property type="entry name" value="set domain protein methyltransferase, domain 1"/>
    <property type="match status" value="1"/>
</dbReference>
<sequence>MDLDDTFNLFRHSNAIMLERFDHANENHVHLESDFDVCVSCGALAECPHDSEGRESFVDGTPSPATAKTMALRPDDNLRKQPGSPQFDLPQDQDNTCDMVSNLPIMAGTEVFNTYGERLSNASLLVRYGFMIDGNEWDSVHWTIDNLLSFLSSFSEGLDLVALWKSTPHLPGDTWTGSSLVYHHCSDSKDDLGQQGTSPDRNILCLNGDGKINHRLWTFCALVMIHQRDRLRRSESQDIHAALTRLAIRQLKLERRTRHRRTDTKA</sequence>
<organism evidence="1 2">
    <name type="scientific">Neolentinus lepideus HHB14362 ss-1</name>
    <dbReference type="NCBI Taxonomy" id="1314782"/>
    <lineage>
        <taxon>Eukaryota</taxon>
        <taxon>Fungi</taxon>
        <taxon>Dikarya</taxon>
        <taxon>Basidiomycota</taxon>
        <taxon>Agaricomycotina</taxon>
        <taxon>Agaricomycetes</taxon>
        <taxon>Gloeophyllales</taxon>
        <taxon>Gloeophyllaceae</taxon>
        <taxon>Neolentinus</taxon>
    </lineage>
</organism>
<dbReference type="SUPFAM" id="SSF82199">
    <property type="entry name" value="SET domain"/>
    <property type="match status" value="1"/>
</dbReference>
<proteinExistence type="predicted"/>
<gene>
    <name evidence="1" type="ORF">NEOLEDRAFT_60528</name>
</gene>
<evidence type="ECO:0000313" key="2">
    <source>
        <dbReference type="Proteomes" id="UP000076761"/>
    </source>
</evidence>
<evidence type="ECO:0000313" key="1">
    <source>
        <dbReference type="EMBL" id="KZT27780.1"/>
    </source>
</evidence>
<reference evidence="1 2" key="1">
    <citation type="journal article" date="2016" name="Mol. Biol. Evol.">
        <title>Comparative Genomics of Early-Diverging Mushroom-Forming Fungi Provides Insights into the Origins of Lignocellulose Decay Capabilities.</title>
        <authorList>
            <person name="Nagy L.G."/>
            <person name="Riley R."/>
            <person name="Tritt A."/>
            <person name="Adam C."/>
            <person name="Daum C."/>
            <person name="Floudas D."/>
            <person name="Sun H."/>
            <person name="Yadav J.S."/>
            <person name="Pangilinan J."/>
            <person name="Larsson K.H."/>
            <person name="Matsuura K."/>
            <person name="Barry K."/>
            <person name="Labutti K."/>
            <person name="Kuo R."/>
            <person name="Ohm R.A."/>
            <person name="Bhattacharya S.S."/>
            <person name="Shirouzu T."/>
            <person name="Yoshinaga Y."/>
            <person name="Martin F.M."/>
            <person name="Grigoriev I.V."/>
            <person name="Hibbett D.S."/>
        </authorList>
    </citation>
    <scope>NUCLEOTIDE SEQUENCE [LARGE SCALE GENOMIC DNA]</scope>
    <source>
        <strain evidence="1 2">HHB14362 ss-1</strain>
    </source>
</reference>
<dbReference type="OrthoDB" id="441812at2759"/>
<keyword evidence="2" id="KW-1185">Reference proteome</keyword>
<accession>A0A165U802</accession>
<protein>
    <recommendedName>
        <fullName evidence="3">SET domain-containing protein</fullName>
    </recommendedName>
</protein>
<name>A0A165U802_9AGAM</name>
<dbReference type="AlphaFoldDB" id="A0A165U802"/>
<dbReference type="Proteomes" id="UP000076761">
    <property type="component" value="Unassembled WGS sequence"/>
</dbReference>